<keyword evidence="1" id="KW-0479">Metal-binding</keyword>
<evidence type="ECO:0000259" key="5">
    <source>
        <dbReference type="PROSITE" id="PS50222"/>
    </source>
</evidence>
<dbReference type="PROSITE" id="PS50222">
    <property type="entry name" value="EF_HAND_2"/>
    <property type="match status" value="2"/>
</dbReference>
<dbReference type="InterPro" id="IPR018247">
    <property type="entry name" value="EF_Hand_1_Ca_BS"/>
</dbReference>
<dbReference type="CDD" id="cd00051">
    <property type="entry name" value="EFh"/>
    <property type="match status" value="2"/>
</dbReference>
<organism evidence="6 7">
    <name type="scientific">Candidatus Thiodictyon syntrophicum</name>
    <dbReference type="NCBI Taxonomy" id="1166950"/>
    <lineage>
        <taxon>Bacteria</taxon>
        <taxon>Pseudomonadati</taxon>
        <taxon>Pseudomonadota</taxon>
        <taxon>Gammaproteobacteria</taxon>
        <taxon>Chromatiales</taxon>
        <taxon>Chromatiaceae</taxon>
        <taxon>Thiodictyon</taxon>
    </lineage>
</organism>
<evidence type="ECO:0000256" key="2">
    <source>
        <dbReference type="ARBA" id="ARBA00022737"/>
    </source>
</evidence>
<dbReference type="Proteomes" id="UP000232638">
    <property type="component" value="Chromosome"/>
</dbReference>
<reference evidence="6 7" key="1">
    <citation type="submission" date="2017-03" db="EMBL/GenBank/DDBJ databases">
        <title>Complete genome sequence of Candidatus 'Thiodictyon syntrophicum' sp. nov. strain Cad16T, a photolithoautotroph purple sulfur bacterium isolated from an alpine meromictic lake.</title>
        <authorList>
            <person name="Luedin S.M."/>
            <person name="Pothier J.F."/>
            <person name="Danza F."/>
            <person name="Storelli N."/>
            <person name="Wittwer M."/>
            <person name="Tonolla M."/>
        </authorList>
    </citation>
    <scope>NUCLEOTIDE SEQUENCE [LARGE SCALE GENOMIC DNA]</scope>
    <source>
        <strain evidence="6 7">Cad16T</strain>
    </source>
</reference>
<feature type="domain" description="EF-hand" evidence="5">
    <location>
        <begin position="38"/>
        <end position="64"/>
    </location>
</feature>
<evidence type="ECO:0000256" key="4">
    <source>
        <dbReference type="SAM" id="SignalP"/>
    </source>
</evidence>
<dbReference type="InterPro" id="IPR039647">
    <property type="entry name" value="EF_hand_pair_protein_CML-like"/>
</dbReference>
<dbReference type="KEGG" id="tsy:THSYN_18745"/>
<dbReference type="InterPro" id="IPR002048">
    <property type="entry name" value="EF_hand_dom"/>
</dbReference>
<feature type="chain" id="PRO_5014616511" description="EF-hand domain-containing protein" evidence="4">
    <location>
        <begin position="26"/>
        <end position="208"/>
    </location>
</feature>
<dbReference type="InterPro" id="IPR011992">
    <property type="entry name" value="EF-hand-dom_pair"/>
</dbReference>
<dbReference type="OrthoDB" id="5770156at2"/>
<evidence type="ECO:0000256" key="1">
    <source>
        <dbReference type="ARBA" id="ARBA00022723"/>
    </source>
</evidence>
<sequence length="208" mass="21460">MNHKTRMLVLSLAITAACAVQPALAESENVIVGGPLPFTAYDRDGNGSISAQEFNRVHEQQTSERAAAGAPMGGVANTTTFAVFDRNSDGQVTAAEFTTVQPPAPASGPGTQGSGPQMGLSDGGGVGMAGALPAFADLDENHDGGLSASEFNDARANRVVEKSQQGLPIGSLRNAPTFEAIDLNGDGRISAEEFAVVQTQHSQPQPQR</sequence>
<evidence type="ECO:0000313" key="7">
    <source>
        <dbReference type="Proteomes" id="UP000232638"/>
    </source>
</evidence>
<keyword evidence="2" id="KW-0677">Repeat</keyword>
<feature type="domain" description="EF-hand" evidence="5">
    <location>
        <begin position="178"/>
        <end position="204"/>
    </location>
</feature>
<gene>
    <name evidence="6" type="ORF">THSYN_18745</name>
</gene>
<dbReference type="Gene3D" id="1.10.238.10">
    <property type="entry name" value="EF-hand"/>
    <property type="match status" value="2"/>
</dbReference>
<dbReference type="AlphaFoldDB" id="A0A2K8UB38"/>
<evidence type="ECO:0000256" key="3">
    <source>
        <dbReference type="SAM" id="MobiDB-lite"/>
    </source>
</evidence>
<dbReference type="PROSITE" id="PS00018">
    <property type="entry name" value="EF_HAND_1"/>
    <property type="match status" value="3"/>
</dbReference>
<dbReference type="PANTHER" id="PTHR10891">
    <property type="entry name" value="EF-HAND CALCIUM-BINDING DOMAIN CONTAINING PROTEIN"/>
    <property type="match status" value="1"/>
</dbReference>
<keyword evidence="4" id="KW-0732">Signal</keyword>
<dbReference type="SUPFAM" id="SSF47473">
    <property type="entry name" value="EF-hand"/>
    <property type="match status" value="1"/>
</dbReference>
<feature type="region of interest" description="Disordered" evidence="3">
    <location>
        <begin position="99"/>
        <end position="123"/>
    </location>
</feature>
<dbReference type="EMBL" id="CP020370">
    <property type="protein sequence ID" value="AUB82775.1"/>
    <property type="molecule type" value="Genomic_DNA"/>
</dbReference>
<name>A0A2K8UB38_9GAMM</name>
<dbReference type="GO" id="GO:0005509">
    <property type="term" value="F:calcium ion binding"/>
    <property type="evidence" value="ECO:0007669"/>
    <property type="project" value="InterPro"/>
</dbReference>
<feature type="signal peptide" evidence="4">
    <location>
        <begin position="1"/>
        <end position="25"/>
    </location>
</feature>
<dbReference type="PROSITE" id="PS51257">
    <property type="entry name" value="PROKAR_LIPOPROTEIN"/>
    <property type="match status" value="1"/>
</dbReference>
<accession>A0A2K8UB38</accession>
<dbReference type="Pfam" id="PF13202">
    <property type="entry name" value="EF-hand_5"/>
    <property type="match status" value="4"/>
</dbReference>
<keyword evidence="7" id="KW-1185">Reference proteome</keyword>
<protein>
    <recommendedName>
        <fullName evidence="5">EF-hand domain-containing protein</fullName>
    </recommendedName>
</protein>
<dbReference type="RefSeq" id="WP_100920484.1">
    <property type="nucleotide sequence ID" value="NZ_CP020370.1"/>
</dbReference>
<proteinExistence type="predicted"/>
<evidence type="ECO:0000313" key="6">
    <source>
        <dbReference type="EMBL" id="AUB82775.1"/>
    </source>
</evidence>